<dbReference type="CDD" id="cd15482">
    <property type="entry name" value="Sialidase_non-viral"/>
    <property type="match status" value="1"/>
</dbReference>
<gene>
    <name evidence="1" type="ORF">ACFQ1G_00245</name>
</gene>
<dbReference type="InterPro" id="IPR015943">
    <property type="entry name" value="WD40/YVTN_repeat-like_dom_sf"/>
</dbReference>
<protein>
    <submittedName>
        <fullName evidence="1">WD40/YVTN/BNR-like repeat-containing protein</fullName>
    </submittedName>
</protein>
<dbReference type="Proteomes" id="UP001597100">
    <property type="component" value="Unassembled WGS sequence"/>
</dbReference>
<dbReference type="EMBL" id="JBHTJP010000002">
    <property type="protein sequence ID" value="MFD0975207.1"/>
    <property type="molecule type" value="Genomic_DNA"/>
</dbReference>
<dbReference type="SUPFAM" id="SSF50939">
    <property type="entry name" value="Sialidases"/>
    <property type="match status" value="1"/>
</dbReference>
<dbReference type="RefSeq" id="WP_380736220.1">
    <property type="nucleotide sequence ID" value="NZ_JBHTJP010000002.1"/>
</dbReference>
<dbReference type="Gene3D" id="2.130.10.10">
    <property type="entry name" value="YVTN repeat-like/Quinoprotein amine dehydrogenase"/>
    <property type="match status" value="1"/>
</dbReference>
<accession>A0ABW3IB20</accession>
<sequence>MRKLFYLFALSLIACNSNEKESKQPSTFSEVDIQTLLEDSVSIRAIEIMGGGVAFAGSNGYYGFYNSAENQVKINRQQHDSLYPEFRAVASTANDFFMLSVANPALLYKTGESGQMELVYKEENEKVFYDSMTFWNDEEGIAMGDPVENCLSVIITRDGGNSWNKLSCDQLPEAAEGEAAFAASNSNIAVEGDNTWIISGGMKSRVFFSPDKGETWEVFETPLVQGESTKGAYSLDFYDENNGIMIGGDYTAPEGNTANKAITKDGGKTWTLISDGKGPGYKSSVRFVPGKDAKEIVAVGFTGISYSYDGGESWDELSREGFYTIRFLNDSIAYAAGKNRLAKLRFK</sequence>
<name>A0ABW3IB20_9FLAO</name>
<dbReference type="PANTHER" id="PTHR47199">
    <property type="entry name" value="PHOTOSYSTEM II STABILITY/ASSEMBLY FACTOR HCF136, CHLOROPLASTIC"/>
    <property type="match status" value="1"/>
</dbReference>
<dbReference type="InterPro" id="IPR036278">
    <property type="entry name" value="Sialidase_sf"/>
</dbReference>
<reference evidence="2" key="1">
    <citation type="journal article" date="2019" name="Int. J. Syst. Evol. Microbiol.">
        <title>The Global Catalogue of Microorganisms (GCM) 10K type strain sequencing project: providing services to taxonomists for standard genome sequencing and annotation.</title>
        <authorList>
            <consortium name="The Broad Institute Genomics Platform"/>
            <consortium name="The Broad Institute Genome Sequencing Center for Infectious Disease"/>
            <person name="Wu L."/>
            <person name="Ma J."/>
        </authorList>
    </citation>
    <scope>NUCLEOTIDE SEQUENCE [LARGE SCALE GENOMIC DNA]</scope>
    <source>
        <strain evidence="2">CCUG 60898</strain>
    </source>
</reference>
<organism evidence="1 2">
    <name type="scientific">Salinimicrobium gaetbulicola</name>
    <dbReference type="NCBI Taxonomy" id="999702"/>
    <lineage>
        <taxon>Bacteria</taxon>
        <taxon>Pseudomonadati</taxon>
        <taxon>Bacteroidota</taxon>
        <taxon>Flavobacteriia</taxon>
        <taxon>Flavobacteriales</taxon>
        <taxon>Flavobacteriaceae</taxon>
        <taxon>Salinimicrobium</taxon>
    </lineage>
</organism>
<evidence type="ECO:0000313" key="1">
    <source>
        <dbReference type="EMBL" id="MFD0975207.1"/>
    </source>
</evidence>
<proteinExistence type="predicted"/>
<comment type="caution">
    <text evidence="1">The sequence shown here is derived from an EMBL/GenBank/DDBJ whole genome shotgun (WGS) entry which is preliminary data.</text>
</comment>
<dbReference type="PANTHER" id="PTHR47199:SF2">
    <property type="entry name" value="PHOTOSYSTEM II STABILITY_ASSEMBLY FACTOR HCF136, CHLOROPLASTIC"/>
    <property type="match status" value="1"/>
</dbReference>
<evidence type="ECO:0000313" key="2">
    <source>
        <dbReference type="Proteomes" id="UP001597100"/>
    </source>
</evidence>
<dbReference type="PROSITE" id="PS51257">
    <property type="entry name" value="PROKAR_LIPOPROTEIN"/>
    <property type="match status" value="1"/>
</dbReference>
<keyword evidence="2" id="KW-1185">Reference proteome</keyword>